<sequence>MFQHVTACTAAAVSSPNNNNNKTTFCDLLDNSAAPQDAAAAALAPYAAYNAYNAVASQPAYSYNGLLHLKREHPLMAAAAVVDPLMAPNVVYNSAAYAAAPPPQQQQDLDFQRAFGAGQQSPDATAYAPYRNSADQWPPSLKAFVTADSSSTTTATSNANVAQPHNFFATASNYHGGPGAAGPFASAYYGNPGAFFRYIRGPSSHHHYPHQKLNITCMWICPDGNPKRPCRQIFSSMPEIVSHLTVEHVGGPECANHACYWKDCPRNGKPFKAKYKLVNHIRVHTGEKPFPCTVAGCGKVFARSENLKIHKRTHTGEKPFKCDHPGCDRRFANSSDRKKHTHVHTSDKPYNCKVKGCEKTYTHPSSLRKHMKVGSVMLL</sequence>
<dbReference type="PROSITE" id="PS00028">
    <property type="entry name" value="ZINC_FINGER_C2H2_1"/>
    <property type="match status" value="2"/>
</dbReference>
<dbReference type="GO" id="GO:0000978">
    <property type="term" value="F:RNA polymerase II cis-regulatory region sequence-specific DNA binding"/>
    <property type="evidence" value="ECO:0007669"/>
    <property type="project" value="TreeGrafter"/>
</dbReference>
<evidence type="ECO:0000256" key="10">
    <source>
        <dbReference type="PROSITE-ProRule" id="PRU00042"/>
    </source>
</evidence>
<evidence type="ECO:0000256" key="8">
    <source>
        <dbReference type="ARBA" id="ARBA00023125"/>
    </source>
</evidence>
<dbReference type="InterPro" id="IPR036236">
    <property type="entry name" value="Znf_C2H2_sf"/>
</dbReference>
<dbReference type="Gene3D" id="3.30.160.60">
    <property type="entry name" value="Classic Zinc Finger"/>
    <property type="match status" value="4"/>
</dbReference>
<accession>A0A915J7M9</accession>
<reference evidence="13" key="1">
    <citation type="submission" date="2022-11" db="UniProtKB">
        <authorList>
            <consortium name="WormBaseParasite"/>
        </authorList>
    </citation>
    <scope>IDENTIFICATION</scope>
</reference>
<dbReference type="Pfam" id="PF23561">
    <property type="entry name" value="zf-C2H2_15"/>
    <property type="match status" value="1"/>
</dbReference>
<feature type="domain" description="C2H2-type" evidence="11">
    <location>
        <begin position="350"/>
        <end position="373"/>
    </location>
</feature>
<dbReference type="InterPro" id="IPR043359">
    <property type="entry name" value="GLI-like"/>
</dbReference>
<keyword evidence="4" id="KW-0479">Metal-binding</keyword>
<feature type="domain" description="C2H2-type" evidence="11">
    <location>
        <begin position="262"/>
        <end position="289"/>
    </location>
</feature>
<dbReference type="AlphaFoldDB" id="A0A915J7M9"/>
<proteinExistence type="inferred from homology"/>
<evidence type="ECO:0000256" key="7">
    <source>
        <dbReference type="ARBA" id="ARBA00022833"/>
    </source>
</evidence>
<evidence type="ECO:0000256" key="4">
    <source>
        <dbReference type="ARBA" id="ARBA00022723"/>
    </source>
</evidence>
<dbReference type="FunFam" id="3.30.160.60:FF:000041">
    <property type="entry name" value="Zinc finger protein ZIC 1"/>
    <property type="match status" value="1"/>
</dbReference>
<dbReference type="FunFam" id="3.30.160.60:FF:000039">
    <property type="entry name" value="Zinc finger protein ZIC 1"/>
    <property type="match status" value="1"/>
</dbReference>
<evidence type="ECO:0000313" key="12">
    <source>
        <dbReference type="Proteomes" id="UP000887565"/>
    </source>
</evidence>
<evidence type="ECO:0000256" key="1">
    <source>
        <dbReference type="ARBA" id="ARBA00004123"/>
    </source>
</evidence>
<keyword evidence="9" id="KW-0539">Nucleus</keyword>
<organism evidence="12 13">
    <name type="scientific">Romanomermis culicivorax</name>
    <name type="common">Nematode worm</name>
    <dbReference type="NCBI Taxonomy" id="13658"/>
    <lineage>
        <taxon>Eukaryota</taxon>
        <taxon>Metazoa</taxon>
        <taxon>Ecdysozoa</taxon>
        <taxon>Nematoda</taxon>
        <taxon>Enoplea</taxon>
        <taxon>Dorylaimia</taxon>
        <taxon>Mermithida</taxon>
        <taxon>Mermithoidea</taxon>
        <taxon>Mermithidae</taxon>
        <taxon>Romanomermis</taxon>
    </lineage>
</organism>
<dbReference type="SUPFAM" id="SSF57667">
    <property type="entry name" value="beta-beta-alpha zinc fingers"/>
    <property type="match status" value="2"/>
</dbReference>
<evidence type="ECO:0000256" key="9">
    <source>
        <dbReference type="ARBA" id="ARBA00023242"/>
    </source>
</evidence>
<dbReference type="Proteomes" id="UP000887565">
    <property type="component" value="Unplaced"/>
</dbReference>
<dbReference type="InterPro" id="IPR041643">
    <property type="entry name" value="Znf_ZIC"/>
</dbReference>
<comment type="subcellular location">
    <subcellularLocation>
        <location evidence="1">Nucleus</location>
    </subcellularLocation>
</comment>
<evidence type="ECO:0000256" key="3">
    <source>
        <dbReference type="ARBA" id="ARBA00022473"/>
    </source>
</evidence>
<dbReference type="WBParaSite" id="nRc.2.0.1.t22468-RA">
    <property type="protein sequence ID" value="nRc.2.0.1.t22468-RA"/>
    <property type="gene ID" value="nRc.2.0.1.g22468"/>
</dbReference>
<dbReference type="InterPro" id="IPR013087">
    <property type="entry name" value="Znf_C2H2_type"/>
</dbReference>
<dbReference type="Pfam" id="PF00096">
    <property type="entry name" value="zf-C2H2"/>
    <property type="match status" value="2"/>
</dbReference>
<dbReference type="FunFam" id="3.30.160.60:FF:000035">
    <property type="entry name" value="Zinc finger protein ZIC 1"/>
    <property type="match status" value="1"/>
</dbReference>
<keyword evidence="8" id="KW-0238">DNA-binding</keyword>
<dbReference type="GO" id="GO:0008270">
    <property type="term" value="F:zinc ion binding"/>
    <property type="evidence" value="ECO:0007669"/>
    <property type="project" value="UniProtKB-KW"/>
</dbReference>
<keyword evidence="12" id="KW-1185">Reference proteome</keyword>
<dbReference type="Pfam" id="PF18366">
    <property type="entry name" value="zf_ZIC"/>
    <property type="match status" value="1"/>
</dbReference>
<dbReference type="PANTHER" id="PTHR45718">
    <property type="entry name" value="TRANSCRIPTIONAL ACTIVATOR CUBITUS INTERRUPTUS"/>
    <property type="match status" value="1"/>
</dbReference>
<dbReference type="PANTHER" id="PTHR45718:SF4">
    <property type="entry name" value="TRANSCRIPTIONAL ACTIVATOR CUBITUS INTERRUPTUS"/>
    <property type="match status" value="1"/>
</dbReference>
<evidence type="ECO:0000259" key="11">
    <source>
        <dbReference type="PROSITE" id="PS50157"/>
    </source>
</evidence>
<dbReference type="GO" id="GO:0005634">
    <property type="term" value="C:nucleus"/>
    <property type="evidence" value="ECO:0007669"/>
    <property type="project" value="UniProtKB-SubCell"/>
</dbReference>
<evidence type="ECO:0000313" key="13">
    <source>
        <dbReference type="WBParaSite" id="nRc.2.0.1.t22468-RA"/>
    </source>
</evidence>
<dbReference type="InterPro" id="IPR056436">
    <property type="entry name" value="Znf-C2H2_ZIC1-5/GLI1-3-like"/>
</dbReference>
<dbReference type="GO" id="GO:0000981">
    <property type="term" value="F:DNA-binding transcription factor activity, RNA polymerase II-specific"/>
    <property type="evidence" value="ECO:0007669"/>
    <property type="project" value="TreeGrafter"/>
</dbReference>
<comment type="similarity">
    <text evidence="2">Belongs to the GLI C2H2-type zinc-finger protein family.</text>
</comment>
<keyword evidence="3" id="KW-0217">Developmental protein</keyword>
<keyword evidence="6 10" id="KW-0863">Zinc-finger</keyword>
<feature type="domain" description="C2H2-type" evidence="11">
    <location>
        <begin position="290"/>
        <end position="319"/>
    </location>
</feature>
<evidence type="ECO:0000256" key="5">
    <source>
        <dbReference type="ARBA" id="ARBA00022737"/>
    </source>
</evidence>
<keyword evidence="7" id="KW-0862">Zinc</keyword>
<evidence type="ECO:0000256" key="6">
    <source>
        <dbReference type="ARBA" id="ARBA00022771"/>
    </source>
</evidence>
<keyword evidence="5" id="KW-0677">Repeat</keyword>
<dbReference type="FunFam" id="3.30.160.60:FF:001330">
    <property type="entry name" value="Zinc finger protein ZIC 4"/>
    <property type="match status" value="1"/>
</dbReference>
<dbReference type="SMART" id="SM00355">
    <property type="entry name" value="ZnF_C2H2"/>
    <property type="match status" value="5"/>
</dbReference>
<feature type="domain" description="C2H2-type" evidence="11">
    <location>
        <begin position="320"/>
        <end position="349"/>
    </location>
</feature>
<evidence type="ECO:0000256" key="2">
    <source>
        <dbReference type="ARBA" id="ARBA00010831"/>
    </source>
</evidence>
<name>A0A915J7M9_ROMCU</name>
<dbReference type="PROSITE" id="PS50157">
    <property type="entry name" value="ZINC_FINGER_C2H2_2"/>
    <property type="match status" value="4"/>
</dbReference>
<protein>
    <submittedName>
        <fullName evidence="13">C2H2-type domain-containing protein</fullName>
    </submittedName>
</protein>